<proteinExistence type="predicted"/>
<dbReference type="WBParaSite" id="TREG1_35960.1">
    <property type="protein sequence ID" value="TREG1_35960.1"/>
    <property type="gene ID" value="TREG1_35960"/>
</dbReference>
<dbReference type="Proteomes" id="UP000050795">
    <property type="component" value="Unassembled WGS sequence"/>
</dbReference>
<feature type="region of interest" description="Disordered" evidence="1">
    <location>
        <begin position="1509"/>
        <end position="1537"/>
    </location>
</feature>
<accession>A0AA85JHF6</accession>
<name>A0AA85JHF6_TRIRE</name>
<keyword evidence="2" id="KW-1185">Reference proteome</keyword>
<reference evidence="3" key="2">
    <citation type="submission" date="2023-11" db="UniProtKB">
        <authorList>
            <consortium name="WormBaseParasite"/>
        </authorList>
    </citation>
    <scope>IDENTIFICATION</scope>
</reference>
<evidence type="ECO:0000256" key="1">
    <source>
        <dbReference type="SAM" id="MobiDB-lite"/>
    </source>
</evidence>
<organism evidence="2 3">
    <name type="scientific">Trichobilharzia regenti</name>
    <name type="common">Nasal bird schistosome</name>
    <dbReference type="NCBI Taxonomy" id="157069"/>
    <lineage>
        <taxon>Eukaryota</taxon>
        <taxon>Metazoa</taxon>
        <taxon>Spiralia</taxon>
        <taxon>Lophotrochozoa</taxon>
        <taxon>Platyhelminthes</taxon>
        <taxon>Trematoda</taxon>
        <taxon>Digenea</taxon>
        <taxon>Strigeidida</taxon>
        <taxon>Schistosomatoidea</taxon>
        <taxon>Schistosomatidae</taxon>
        <taxon>Trichobilharzia</taxon>
    </lineage>
</organism>
<dbReference type="InterPro" id="IPR021827">
    <property type="entry name" value="Nup186/Nup192/Nup205"/>
</dbReference>
<evidence type="ECO:0000313" key="3">
    <source>
        <dbReference type="WBParaSite" id="TREG1_35960.1"/>
    </source>
</evidence>
<protein>
    <submittedName>
        <fullName evidence="3">Uncharacterized protein</fullName>
    </submittedName>
</protein>
<dbReference type="GO" id="GO:0005643">
    <property type="term" value="C:nuclear pore"/>
    <property type="evidence" value="ECO:0007669"/>
    <property type="project" value="InterPro"/>
</dbReference>
<sequence>MSTNSGSGKADLIPMLLKYCLLADYLPDHTACAVNILGYLAASIKPHTDLLALLTSDEKTRNQLLGAFAHLIQWPTNNATINSTFSQSLDDQSSMLHYLDNDGHFAFTDEWLYGDSDNELALLLHTVGTFSARLPSPASCAARLDAAFPIQTTNWYFPNQAWERWTTYMPYTYFSNWSDIRITHNRIINSDYYSTAFGDWFYQITSNSSSVPISISFHQILLAVMDHPAPNLVHWLCGFRFDSCKAISRSNLQDAGIADQQRTCLHSMLDVLDTTSHWLQSTSSLPYEFACTLHWNTALIWQILYKLGFDSLTSEPFLRFLRSNHDLFGKYLLSDVCQSSFSSSNSGNICEGFTPRQKAVLEALSLNRKNWILRLYAIELRVCAIANQRSHVTKLLKLFFGDLLFDNSFRRKEQPEESPSVLIDFIPLLNASEEFISESNPLESKMFDPNFIHELLAKSEVACPLVTSDSNAARCLSRMIHFKIFLMNLYIKLVGLRNDLDNYTNDDLNKLLMLTFEQVFDINVSAHHLASLEVFNCTSAAAATTTTSATIPMLIKQISAVREWIDTRNVHGLLLYAGKQAAIEGWRQAVEISLGLMTDQLGYGGAGTKQISGGQSFSSVSSYLYSELMSSQKRDVGSINNSSSNVLDSKLQLRPMPALCMDVLILLLSEICSIKEVPQTIRLLASGTTLSLCSFLHGQSAVISAKSNSSLLDSTGITKCTYNRQWSPLLILIMELIIKSIVRTKTSTQRMRANYYGSLCYMIRFCRSLSQLEKEDTTTISDCKSLAECFSVFSPSSSSVASSMPDTLHSDKMSDSDLSQLHSLLMTDLIHGHTITQMAAMSLLELLISFDRCSHQLISQIDSQGTIDHLLETIDDDLNAITKFLTPTDARIHDDPQLNKQLPVDVNDKSTPNTVSAFFLYQSKMSLLCRIGSSRAGAKVLANHGVLNRLADCELFSLSNLANCYAYGLDNLYIREDINNNNYNNNSNLMNYSNHMDESITADFNWFHVLCKHLYCLSPLSVSSKNDDNGNNYNIYWDIIELMIIGKGSVESSCQHQELQSDEDELKVTWAAALMPTLRLCKIVLNSLGPTHMSINQQVFNFLYTHSSSLMCNETQLTSSLVTFLSRQDWSYINHNHNTIDDFNNNNNTNNTVSSNSMNSEWLIQWIASETNIINLFTLIMQACNSSLSVSCSDEYSNLQREVIQSKILRHTFDLLVNLIDPNTAYSTVNYASAITAASHYDDDYLSRRSKFQNSCLAFEYLFIETQYIQLMFNLLCVLTSYLSTPEGKIRTIPSEGLNKWSTRTLFQFFNSSPNMSKQDNSSSTDMNSKVLDTLTLFITILKWAMKCLYSKEKICISLMNAQFLNNNNNNKSKRSENQHSDQLKQQFGQSVVQLLNCESSSENLSINDLRQASSIIFNFSAQLFNSNDRTAGGKENQNSEFMMMQRLTQIGASCLRVQLRGLIGIIEQSTFLLWKHLTNFINNHDTKVESIKKDQSLQPQRLRDLSSSFTLSPKAKPSSPAKRQITVGTPAAGTRHEDKSLLQKNIAFLRSHFNHSMLHEMFEMLNHLTKAAFLKQNQRLFIQVMHDRLEKILINMNTNQNIQ</sequence>
<dbReference type="Pfam" id="PF11894">
    <property type="entry name" value="Nup192"/>
    <property type="match status" value="2"/>
</dbReference>
<evidence type="ECO:0000313" key="2">
    <source>
        <dbReference type="Proteomes" id="UP000050795"/>
    </source>
</evidence>
<reference evidence="2" key="1">
    <citation type="submission" date="2022-06" db="EMBL/GenBank/DDBJ databases">
        <authorList>
            <person name="Berger JAMES D."/>
            <person name="Berger JAMES D."/>
        </authorList>
    </citation>
    <scope>NUCLEOTIDE SEQUENCE [LARGE SCALE GENOMIC DNA]</scope>
</reference>